<proteinExistence type="predicted"/>
<evidence type="ECO:0000313" key="3">
    <source>
        <dbReference type="Proteomes" id="UP001596157"/>
    </source>
</evidence>
<dbReference type="Proteomes" id="UP001596157">
    <property type="component" value="Unassembled WGS sequence"/>
</dbReference>
<gene>
    <name evidence="2" type="ORF">ACFPM7_15285</name>
</gene>
<dbReference type="EMBL" id="JBHSKF010000006">
    <property type="protein sequence ID" value="MFC5288424.1"/>
    <property type="molecule type" value="Genomic_DNA"/>
</dbReference>
<evidence type="ECO:0000256" key="1">
    <source>
        <dbReference type="SAM" id="MobiDB-lite"/>
    </source>
</evidence>
<accession>A0ABW0EQS2</accession>
<evidence type="ECO:0000313" key="2">
    <source>
        <dbReference type="EMBL" id="MFC5288424.1"/>
    </source>
</evidence>
<keyword evidence="3" id="KW-1185">Reference proteome</keyword>
<protein>
    <submittedName>
        <fullName evidence="2">Uncharacterized protein</fullName>
    </submittedName>
</protein>
<sequence length="69" mass="7419">MREFLAFAGQRRSADTQRAADVDDLRAATAFLERMCDAARRAGERLARETGGARRDESPGGGFSPAACT</sequence>
<organism evidence="2 3">
    <name type="scientific">Actinokineospora guangxiensis</name>
    <dbReference type="NCBI Taxonomy" id="1490288"/>
    <lineage>
        <taxon>Bacteria</taxon>
        <taxon>Bacillati</taxon>
        <taxon>Actinomycetota</taxon>
        <taxon>Actinomycetes</taxon>
        <taxon>Pseudonocardiales</taxon>
        <taxon>Pseudonocardiaceae</taxon>
        <taxon>Actinokineospora</taxon>
    </lineage>
</organism>
<feature type="compositionally biased region" description="Basic and acidic residues" evidence="1">
    <location>
        <begin position="43"/>
        <end position="58"/>
    </location>
</feature>
<name>A0ABW0EQS2_9PSEU</name>
<reference evidence="3" key="1">
    <citation type="journal article" date="2019" name="Int. J. Syst. Evol. Microbiol.">
        <title>The Global Catalogue of Microorganisms (GCM) 10K type strain sequencing project: providing services to taxonomists for standard genome sequencing and annotation.</title>
        <authorList>
            <consortium name="The Broad Institute Genomics Platform"/>
            <consortium name="The Broad Institute Genome Sequencing Center for Infectious Disease"/>
            <person name="Wu L."/>
            <person name="Ma J."/>
        </authorList>
    </citation>
    <scope>NUCLEOTIDE SEQUENCE [LARGE SCALE GENOMIC DNA]</scope>
    <source>
        <strain evidence="3">CCUG 59778</strain>
    </source>
</reference>
<feature type="region of interest" description="Disordered" evidence="1">
    <location>
        <begin position="43"/>
        <end position="69"/>
    </location>
</feature>
<comment type="caution">
    <text evidence="2">The sequence shown here is derived from an EMBL/GenBank/DDBJ whole genome shotgun (WGS) entry which is preliminary data.</text>
</comment>
<dbReference type="RefSeq" id="WP_378248274.1">
    <property type="nucleotide sequence ID" value="NZ_JBHSKF010000006.1"/>
</dbReference>